<dbReference type="SMART" id="SM01080">
    <property type="entry name" value="CHASE2"/>
    <property type="match status" value="1"/>
</dbReference>
<dbReference type="RefSeq" id="WP_147235376.1">
    <property type="nucleotide sequence ID" value="NZ_JAZHFZ010000020.1"/>
</dbReference>
<organism evidence="5 6">
    <name type="scientific">Paraburkholderia azotifigens</name>
    <dbReference type="NCBI Taxonomy" id="2057004"/>
    <lineage>
        <taxon>Bacteria</taxon>
        <taxon>Pseudomonadati</taxon>
        <taxon>Pseudomonadota</taxon>
        <taxon>Betaproteobacteria</taxon>
        <taxon>Burkholderiales</taxon>
        <taxon>Burkholderiaceae</taxon>
        <taxon>Paraburkholderia</taxon>
    </lineage>
</organism>
<feature type="transmembrane region" description="Helical" evidence="2">
    <location>
        <begin position="445"/>
        <end position="468"/>
    </location>
</feature>
<dbReference type="Pfam" id="PF05226">
    <property type="entry name" value="CHASE2"/>
    <property type="match status" value="1"/>
</dbReference>
<keyword evidence="2" id="KW-1133">Transmembrane helix</keyword>
<evidence type="ECO:0000259" key="3">
    <source>
        <dbReference type="SMART" id="SM01080"/>
    </source>
</evidence>
<proteinExistence type="predicted"/>
<keyword evidence="2" id="KW-0812">Transmembrane</keyword>
<gene>
    <name evidence="5" type="ORF">FRZ40_20305</name>
    <name evidence="4" type="ORF">V4C56_25420</name>
</gene>
<keyword evidence="2" id="KW-0472">Membrane</keyword>
<dbReference type="Proteomes" id="UP000321776">
    <property type="component" value="Unassembled WGS sequence"/>
</dbReference>
<feature type="transmembrane region" description="Helical" evidence="2">
    <location>
        <begin position="420"/>
        <end position="439"/>
    </location>
</feature>
<dbReference type="EMBL" id="VOQS01000003">
    <property type="protein sequence ID" value="TXC82782.1"/>
    <property type="molecule type" value="Genomic_DNA"/>
</dbReference>
<reference evidence="5 6" key="1">
    <citation type="journal article" date="2018" name="Int. J. Syst. Evol. Microbiol.">
        <title>Paraburkholderia azotifigens sp. nov., a nitrogen-fixing bacterium isolated from paddy soil.</title>
        <authorList>
            <person name="Choi G.M."/>
            <person name="Im W.T."/>
        </authorList>
    </citation>
    <scope>NUCLEOTIDE SEQUENCE [LARGE SCALE GENOMIC DNA]</scope>
    <source>
        <strain evidence="5 6">NF 2-5-3</strain>
    </source>
</reference>
<dbReference type="InterPro" id="IPR007890">
    <property type="entry name" value="CHASE2"/>
</dbReference>
<evidence type="ECO:0000313" key="6">
    <source>
        <dbReference type="Proteomes" id="UP000321776"/>
    </source>
</evidence>
<feature type="transmembrane region" description="Helical" evidence="2">
    <location>
        <begin position="379"/>
        <end position="399"/>
    </location>
</feature>
<feature type="region of interest" description="Disordered" evidence="1">
    <location>
        <begin position="476"/>
        <end position="521"/>
    </location>
</feature>
<evidence type="ECO:0000256" key="1">
    <source>
        <dbReference type="SAM" id="MobiDB-lite"/>
    </source>
</evidence>
<dbReference type="AlphaFoldDB" id="A0A5C6VBG5"/>
<evidence type="ECO:0000313" key="7">
    <source>
        <dbReference type="Proteomes" id="UP001481677"/>
    </source>
</evidence>
<evidence type="ECO:0000256" key="2">
    <source>
        <dbReference type="SAM" id="Phobius"/>
    </source>
</evidence>
<protein>
    <submittedName>
        <fullName evidence="5">CHASE2 domain-containing protein</fullName>
    </submittedName>
</protein>
<reference evidence="4 7" key="3">
    <citation type="submission" date="2024-01" db="EMBL/GenBank/DDBJ databases">
        <title>The diversity of rhizobia nodulating Mimosa spp. in eleven states of Brazil covering several biomes is determined by host plant, location, and edaphic factors.</title>
        <authorList>
            <person name="Rouws L."/>
            <person name="Barauna A."/>
            <person name="Beukes C."/>
            <person name="De Faria S.M."/>
            <person name="Gross E."/>
            <person name="Dos Reis Junior F.B."/>
            <person name="Simon M."/>
            <person name="Maluk M."/>
            <person name="Odee D.W."/>
            <person name="Kenicer G."/>
            <person name="Young J.P.W."/>
            <person name="Reis V.M."/>
            <person name="Zilli J."/>
            <person name="James E.K."/>
        </authorList>
    </citation>
    <scope>NUCLEOTIDE SEQUENCE [LARGE SCALE GENOMIC DNA]</scope>
    <source>
        <strain evidence="4 7">JPY530</strain>
    </source>
</reference>
<sequence length="521" mass="56383">MKRLSAAWVTFFRKLLKAGQGRPVALAVLFGLSLLNLSSEWPGGIPRPRVFDKLDDVMPDSFNSARQLLFDHYQRRFPRVPASQPVIIVAIDDKTLAAVGQWPWPRNKLANLVDAIAAQQPLAIGLDVYMPEADQTSPDKVADNLPASAAALAAGLRALPSHETILADALRAAPSVLGAAAVDHAALDTSTDLRSAPILVHGADPINMVKRYGYVLASLPELQAAAHGQALLNVALEQGTVRRIPLVLGLGDKLVPCMPIEMLRVVTRSAAIDVYADAAGMQSVGVADVQVPTQPDGDIWLHFASMRSTQHRYVSARDVLQGQIDPARFHNKLVLVGLTGTGLTDMRTTALGELVPGIEIQAQIIETIFEGRFLRRPVWVKWAETLFVLGFGLLIIWYIPHTDSRLAALVRAVPKATAMLGVVLNLLLLAACLLLFKFFGLLVDAASIFIILSAVTGCFFSTALLDTAQTLRDALRSRPTKKHPPETTPPDQPVRQPEPTTTAIAKRQPAAPRDGADQLPR</sequence>
<dbReference type="Proteomes" id="UP001481677">
    <property type="component" value="Unassembled WGS sequence"/>
</dbReference>
<dbReference type="EMBL" id="JAZHGA010000020">
    <property type="protein sequence ID" value="MEM5342950.1"/>
    <property type="molecule type" value="Genomic_DNA"/>
</dbReference>
<feature type="domain" description="CHASE2" evidence="3">
    <location>
        <begin position="62"/>
        <end position="395"/>
    </location>
</feature>
<comment type="caution">
    <text evidence="5">The sequence shown here is derived from an EMBL/GenBank/DDBJ whole genome shotgun (WGS) entry which is preliminary data.</text>
</comment>
<reference evidence="5" key="2">
    <citation type="submission" date="2019-08" db="EMBL/GenBank/DDBJ databases">
        <authorList>
            <person name="Im W.-T."/>
        </authorList>
    </citation>
    <scope>NUCLEOTIDE SEQUENCE</scope>
    <source>
        <strain evidence="5">NF 2-5-3</strain>
    </source>
</reference>
<keyword evidence="7" id="KW-1185">Reference proteome</keyword>
<name>A0A5C6VBG5_9BURK</name>
<evidence type="ECO:0000313" key="5">
    <source>
        <dbReference type="EMBL" id="TXC82782.1"/>
    </source>
</evidence>
<evidence type="ECO:0000313" key="4">
    <source>
        <dbReference type="EMBL" id="MEM5342950.1"/>
    </source>
</evidence>
<accession>A0A5C6VBG5</accession>